<dbReference type="GO" id="GO:0030674">
    <property type="term" value="F:protein-macromolecule adaptor activity"/>
    <property type="evidence" value="ECO:0007669"/>
    <property type="project" value="TreeGrafter"/>
</dbReference>
<proteinExistence type="predicted"/>
<gene>
    <name evidence="7" type="primary">106662794</name>
</gene>
<dbReference type="OrthoDB" id="45930at2759"/>
<keyword evidence="6" id="KW-1133">Transmembrane helix</keyword>
<dbReference type="EnsemblMetazoa" id="XM_014387130.2">
    <property type="protein sequence ID" value="XP_014242616.1"/>
    <property type="gene ID" value="LOC106662794"/>
</dbReference>
<evidence type="ECO:0000256" key="4">
    <source>
        <dbReference type="ARBA" id="ARBA00025338"/>
    </source>
</evidence>
<evidence type="ECO:0000256" key="5">
    <source>
        <dbReference type="ARBA" id="ARBA00029630"/>
    </source>
</evidence>
<accession>A0A8I6RAY4</accession>
<dbReference type="GO" id="GO:0005778">
    <property type="term" value="C:peroxisomal membrane"/>
    <property type="evidence" value="ECO:0007669"/>
    <property type="project" value="InterPro"/>
</dbReference>
<protein>
    <recommendedName>
        <fullName evidence="2">Peroxisomal biogenesis factor 3</fullName>
    </recommendedName>
    <alternativeName>
        <fullName evidence="5">Peroxisomal assembly protein PEX3</fullName>
    </alternativeName>
</protein>
<name>A0A8I6RAY4_CIMLE</name>
<dbReference type="PANTHER" id="PTHR28080:SF1">
    <property type="entry name" value="PEROXISOMAL BIOGENESIS FACTOR 3"/>
    <property type="match status" value="1"/>
</dbReference>
<evidence type="ECO:0000313" key="8">
    <source>
        <dbReference type="Proteomes" id="UP000494040"/>
    </source>
</evidence>
<keyword evidence="8" id="KW-1185">Reference proteome</keyword>
<feature type="transmembrane region" description="Helical" evidence="6">
    <location>
        <begin position="12"/>
        <end position="33"/>
    </location>
</feature>
<keyword evidence="6" id="KW-0472">Membrane</keyword>
<dbReference type="Pfam" id="PF04882">
    <property type="entry name" value="Peroxin-3"/>
    <property type="match status" value="2"/>
</dbReference>
<dbReference type="KEGG" id="clec:106662794"/>
<dbReference type="OMA" id="HRGWKDL"/>
<dbReference type="GO" id="GO:0045046">
    <property type="term" value="P:protein import into peroxisome membrane"/>
    <property type="evidence" value="ECO:0007669"/>
    <property type="project" value="TreeGrafter"/>
</dbReference>
<evidence type="ECO:0000313" key="7">
    <source>
        <dbReference type="EnsemblMetazoa" id="XP_014242616.1"/>
    </source>
</evidence>
<reference evidence="7" key="1">
    <citation type="submission" date="2022-01" db="UniProtKB">
        <authorList>
            <consortium name="EnsemblMetazoa"/>
        </authorList>
    </citation>
    <scope>IDENTIFICATION</scope>
</reference>
<evidence type="ECO:0000256" key="1">
    <source>
        <dbReference type="ARBA" id="ARBA00011494"/>
    </source>
</evidence>
<dbReference type="InterPro" id="IPR006966">
    <property type="entry name" value="Peroxin-3"/>
</dbReference>
<dbReference type="PANTHER" id="PTHR28080">
    <property type="entry name" value="PEROXISOMAL BIOGENESIS FACTOR 3"/>
    <property type="match status" value="1"/>
</dbReference>
<comment type="subunit">
    <text evidence="1">Interacts with PEX19.</text>
</comment>
<feature type="transmembrane region" description="Helical" evidence="6">
    <location>
        <begin position="109"/>
        <end position="129"/>
    </location>
</feature>
<comment type="function">
    <text evidence="4">Involved in peroxisome biosynthesis and integrity. Assembles membrane vesicles before the matrix proteins are translocated. As a docking factor for PEX19, is necessary for the import of peroxisomal membrane proteins in the peroxisomes.</text>
</comment>
<organism evidence="7 8">
    <name type="scientific">Cimex lectularius</name>
    <name type="common">Bed bug</name>
    <name type="synonym">Acanthia lectularia</name>
    <dbReference type="NCBI Taxonomy" id="79782"/>
    <lineage>
        <taxon>Eukaryota</taxon>
        <taxon>Metazoa</taxon>
        <taxon>Ecdysozoa</taxon>
        <taxon>Arthropoda</taxon>
        <taxon>Hexapoda</taxon>
        <taxon>Insecta</taxon>
        <taxon>Pterygota</taxon>
        <taxon>Neoptera</taxon>
        <taxon>Paraneoptera</taxon>
        <taxon>Hemiptera</taxon>
        <taxon>Heteroptera</taxon>
        <taxon>Panheteroptera</taxon>
        <taxon>Cimicomorpha</taxon>
        <taxon>Cimicidae</taxon>
        <taxon>Cimex</taxon>
    </lineage>
</organism>
<keyword evidence="6" id="KW-0812">Transmembrane</keyword>
<dbReference type="AlphaFoldDB" id="A0A8I6RAY4"/>
<evidence type="ECO:0000256" key="2">
    <source>
        <dbReference type="ARBA" id="ARBA00014294"/>
    </source>
</evidence>
<evidence type="ECO:0000256" key="3">
    <source>
        <dbReference type="ARBA" id="ARBA00022593"/>
    </source>
</evidence>
<keyword evidence="3" id="KW-0962">Peroxisome biogenesis</keyword>
<dbReference type="Proteomes" id="UP000494040">
    <property type="component" value="Unassembled WGS sequence"/>
</dbReference>
<evidence type="ECO:0000256" key="6">
    <source>
        <dbReference type="SAM" id="Phobius"/>
    </source>
</evidence>
<sequence length="337" mass="38269">MLQRLKQLVSQHKHVIVGGTVIVSSAFFAIRFAQKRLLEWQDNRTKEYITRLAKEQHFTSTEKTCHQIIASLGESLKINVDKLLDAEKLLSKLRSGTGNKFELWSELKITVFTHLCTLLYSSLMLVILLKIQLSILSGYLFTENVDVLPLNFQEDYLSLCQHFLETGIPELTSVIKKNVTIVLRDVSLKKEMTLQDVEQIFWSIETSLSYDEMDPIRNSAAYLLPQVKTNWISQAGLSDEITEDTYELLESDEAISVAYSCIKKAFSNIVDQIAGHFNTADVNITKSVLPMAKIVPIIHTLFKTGGNDDCITQFLLMDKINMLGANIYQAFSNKQLH</sequence>